<dbReference type="RefSeq" id="WP_406855042.1">
    <property type="nucleotide sequence ID" value="NZ_CP157484.1"/>
</dbReference>
<proteinExistence type="predicted"/>
<accession>A0AAU7JDQ0</accession>
<evidence type="ECO:0000313" key="1">
    <source>
        <dbReference type="EMBL" id="XBO38204.1"/>
    </source>
</evidence>
<organism evidence="1">
    <name type="scientific">Alsobacter sp. KACC 23698</name>
    <dbReference type="NCBI Taxonomy" id="3149229"/>
    <lineage>
        <taxon>Bacteria</taxon>
        <taxon>Pseudomonadati</taxon>
        <taxon>Pseudomonadota</taxon>
        <taxon>Alphaproteobacteria</taxon>
        <taxon>Hyphomicrobiales</taxon>
        <taxon>Alsobacteraceae</taxon>
        <taxon>Alsobacter</taxon>
    </lineage>
</organism>
<sequence length="69" mass="7280">MTVLTAEALHRDPEGIARLRAVLATAPGYADRCEAAATRSFMAAPAASIRRGGAFLGRRSLPTPALCQR</sequence>
<gene>
    <name evidence="1" type="ORF">ABEG18_21240</name>
</gene>
<dbReference type="EMBL" id="CP157484">
    <property type="protein sequence ID" value="XBO38204.1"/>
    <property type="molecule type" value="Genomic_DNA"/>
</dbReference>
<dbReference type="AlphaFoldDB" id="A0AAU7JDQ0"/>
<reference evidence="1" key="1">
    <citation type="submission" date="2024-05" db="EMBL/GenBank/DDBJ databases">
        <authorList>
            <person name="Kim S."/>
            <person name="Heo J."/>
            <person name="Choi H."/>
            <person name="Choi Y."/>
            <person name="Kwon S.-W."/>
            <person name="Kim Y."/>
        </authorList>
    </citation>
    <scope>NUCLEOTIDE SEQUENCE</scope>
    <source>
        <strain evidence="1">KACC 23698</strain>
    </source>
</reference>
<protein>
    <submittedName>
        <fullName evidence="1">Uncharacterized protein</fullName>
    </submittedName>
</protein>
<name>A0AAU7JDQ0_9HYPH</name>